<protein>
    <submittedName>
        <fullName evidence="2">Uncharacterized protein</fullName>
    </submittedName>
</protein>
<name>A0A4Y3VDE8_9ACTN</name>
<keyword evidence="3" id="KW-1185">Reference proteome</keyword>
<evidence type="ECO:0000256" key="1">
    <source>
        <dbReference type="SAM" id="MobiDB-lite"/>
    </source>
</evidence>
<evidence type="ECO:0000313" key="3">
    <source>
        <dbReference type="Proteomes" id="UP000317881"/>
    </source>
</evidence>
<accession>A0A4Y3VDE8</accession>
<dbReference type="Pfam" id="PF19895">
    <property type="entry name" value="DUF6368"/>
    <property type="match status" value="1"/>
</dbReference>
<gene>
    <name evidence="2" type="ORF">SSP24_13640</name>
</gene>
<dbReference type="AlphaFoldDB" id="A0A4Y3VDE8"/>
<evidence type="ECO:0000313" key="2">
    <source>
        <dbReference type="EMBL" id="GEC03709.1"/>
    </source>
</evidence>
<feature type="region of interest" description="Disordered" evidence="1">
    <location>
        <begin position="1"/>
        <end position="21"/>
    </location>
</feature>
<dbReference type="Proteomes" id="UP000317881">
    <property type="component" value="Unassembled WGS sequence"/>
</dbReference>
<dbReference type="InterPro" id="IPR045948">
    <property type="entry name" value="DUF6368"/>
</dbReference>
<dbReference type="EMBL" id="BJND01000008">
    <property type="protein sequence ID" value="GEC03709.1"/>
    <property type="molecule type" value="Genomic_DNA"/>
</dbReference>
<comment type="caution">
    <text evidence="2">The sequence shown here is derived from an EMBL/GenBank/DDBJ whole genome shotgun (WGS) entry which is preliminary data.</text>
</comment>
<proteinExistence type="predicted"/>
<reference evidence="2 3" key="1">
    <citation type="submission" date="2019-06" db="EMBL/GenBank/DDBJ databases">
        <title>Whole genome shotgun sequence of Streptomyces spinoverrucosus NBRC 14228.</title>
        <authorList>
            <person name="Hosoyama A."/>
            <person name="Uohara A."/>
            <person name="Ohji S."/>
            <person name="Ichikawa N."/>
        </authorList>
    </citation>
    <scope>NUCLEOTIDE SEQUENCE [LARGE SCALE GENOMIC DNA]</scope>
    <source>
        <strain evidence="2 3">NBRC 14228</strain>
    </source>
</reference>
<dbReference type="OrthoDB" id="4169843at2"/>
<sequence length="62" mass="6603">MGPGLGDTDVFEAEHADNPDPAPFIGFRPTHAVNVIAMANRAVDHTIATLLTATVMNTTRQD</sequence>
<organism evidence="2 3">
    <name type="scientific">Streptomyces spinoverrucosus</name>
    <dbReference type="NCBI Taxonomy" id="284043"/>
    <lineage>
        <taxon>Bacteria</taxon>
        <taxon>Bacillati</taxon>
        <taxon>Actinomycetota</taxon>
        <taxon>Actinomycetes</taxon>
        <taxon>Kitasatosporales</taxon>
        <taxon>Streptomycetaceae</taxon>
        <taxon>Streptomyces</taxon>
    </lineage>
</organism>